<keyword evidence="1" id="KW-0614">Plasmid</keyword>
<organism evidence="1">
    <name type="scientific">Paenarthrobacter nicotinovorans</name>
    <name type="common">Arthrobacter nicotinovorans</name>
    <dbReference type="NCBI Taxonomy" id="29320"/>
    <lineage>
        <taxon>Bacteria</taxon>
        <taxon>Bacillati</taxon>
        <taxon>Actinomycetota</taxon>
        <taxon>Actinomycetes</taxon>
        <taxon>Micrococcales</taxon>
        <taxon>Micrococcaceae</taxon>
        <taxon>Paenarthrobacter</taxon>
    </lineage>
</organism>
<geneLocation type="plasmid" evidence="1">
    <name>pAO1</name>
</geneLocation>
<reference evidence="1" key="1">
    <citation type="journal article" date="2003" name="J. Bacteriol.">
        <title>Sequence of the 165-kilobase catabolic plasmid pAO1 from Arthrobacter nicotinovorans and identification of a pAO1-dependent nicotine uptake system.</title>
        <authorList>
            <person name="Igloi G.L."/>
            <person name="Brandsch R."/>
        </authorList>
    </citation>
    <scope>NUCLEOTIDE SEQUENCE [LARGE SCALE GENOMIC DNA]</scope>
    <source>
        <strain evidence="1">ATCC 49919</strain>
        <plasmid evidence="1">pAO1</plasmid>
    </source>
</reference>
<name>Q8GAL8_PAENI</name>
<sequence length="99" mass="10576">MTHVRGGRIHAAQAEVATMTSIPAHSVKTRRPATWAVEAVILLLLILAAVNSAPSDLFARPAPVPAVGPAVGQPPDAITRLLDGPRELWRFRPRSATGW</sequence>
<proteinExistence type="predicted"/>
<dbReference type="AlphaFoldDB" id="Q8GAL8"/>
<evidence type="ECO:0000313" key="1">
    <source>
        <dbReference type="EMBL" id="CAD47886.1"/>
    </source>
</evidence>
<reference evidence="1" key="2">
    <citation type="submission" date="2013-12" db="EMBL/GenBank/DDBJ databases">
        <authorList>
            <person name="Mihasan M."/>
            <person name="Brandsch R."/>
        </authorList>
    </citation>
    <scope>NUCLEOTIDE SEQUENCE</scope>
    <source>
        <strain evidence="1">ATCC 49919</strain>
        <plasmid evidence="1">pAO1</plasmid>
    </source>
</reference>
<protein>
    <submittedName>
        <fullName evidence="1">Uncharacterized protein</fullName>
    </submittedName>
</protein>
<accession>Q8GAL8</accession>
<dbReference type="EMBL" id="AJ507836">
    <property type="protein sequence ID" value="CAD47886.1"/>
    <property type="molecule type" value="Genomic_DNA"/>
</dbReference>